<dbReference type="Proteomes" id="UP000004689">
    <property type="component" value="Unassembled WGS sequence"/>
</dbReference>
<proteinExistence type="predicted"/>
<evidence type="ECO:0000313" key="1">
    <source>
        <dbReference type="EMBL" id="EEX99647.1"/>
    </source>
</evidence>
<sequence length="47" mass="5848">MRRNKKMFNLSAIMNEAWSTYLRSYSKRPTFQRSTFNWLLMISWKRA</sequence>
<accession>A0ABM9ZJ10</accession>
<dbReference type="EMBL" id="DS999848">
    <property type="protein sequence ID" value="EEX99647.1"/>
    <property type="molecule type" value="Genomic_DNA"/>
</dbReference>
<keyword evidence="2" id="KW-1185">Reference proteome</keyword>
<reference evidence="1 2" key="1">
    <citation type="submission" date="2008-12" db="EMBL/GenBank/DDBJ databases">
        <title>The Genome Sequence of Brucella pinnipedialis B2/94.</title>
        <authorList>
            <consortium name="The Broad Institute Genome Sequencing Platform"/>
            <person name="Ward D."/>
            <person name="Young S.K."/>
            <person name="Kodira C.D."/>
            <person name="Zeng Q."/>
            <person name="Koehrsen M."/>
            <person name="Alvarado L."/>
            <person name="Berlin A."/>
            <person name="Borenstein D."/>
            <person name="Chen Z."/>
            <person name="Engels R."/>
            <person name="Freedman E."/>
            <person name="Gellesch M."/>
            <person name="Goldberg J."/>
            <person name="Griggs A."/>
            <person name="Gujja S."/>
            <person name="Heiman D."/>
            <person name="Hepburn T."/>
            <person name="Howarth C."/>
            <person name="Jen D."/>
            <person name="Larson L."/>
            <person name="Lewis B."/>
            <person name="Mehta T."/>
            <person name="Park D."/>
            <person name="Pearson M."/>
            <person name="Roberts A."/>
            <person name="Saif S."/>
            <person name="Shea T."/>
            <person name="Shenoy N."/>
            <person name="Sisk P."/>
            <person name="Stolte C."/>
            <person name="Sykes S."/>
            <person name="Walk T."/>
            <person name="White J."/>
            <person name="Yandava C."/>
            <person name="Whatmore A.M."/>
            <person name="Perrett L.L."/>
            <person name="O'Callaghan D."/>
            <person name="Nusbaum C."/>
            <person name="Galagan J."/>
            <person name="Birren B."/>
        </authorList>
    </citation>
    <scope>NUCLEOTIDE SEQUENCE [LARGE SCALE GENOMIC DNA]</scope>
    <source>
        <strain evidence="1 2">B2/94</strain>
    </source>
</reference>
<evidence type="ECO:0000313" key="2">
    <source>
        <dbReference type="Proteomes" id="UP000004689"/>
    </source>
</evidence>
<organism evidence="1 2">
    <name type="scientific">Brucella pinnipedialis (strain NCTC 12890 / B2/94 / BCCN 94-73)</name>
    <dbReference type="NCBI Taxonomy" id="520461"/>
    <lineage>
        <taxon>Bacteria</taxon>
        <taxon>Pseudomonadati</taxon>
        <taxon>Pseudomonadota</taxon>
        <taxon>Alphaproteobacteria</taxon>
        <taxon>Hyphomicrobiales</taxon>
        <taxon>Brucellaceae</taxon>
        <taxon>Brucella/Ochrobactrum group</taxon>
        <taxon>Brucella</taxon>
    </lineage>
</organism>
<protein>
    <submittedName>
        <fullName evidence="1">Uncharacterized protein</fullName>
    </submittedName>
</protein>
<gene>
    <name evidence="1" type="ORF">BAHG_00577</name>
</gene>
<name>A0ABM9ZJ10_BRUPB</name>